<gene>
    <name evidence="1" type="ORF">SAMN05444340_101408</name>
</gene>
<protein>
    <submittedName>
        <fullName evidence="1">Uncharacterized protein</fullName>
    </submittedName>
</protein>
<reference evidence="1 2" key="1">
    <citation type="submission" date="2016-10" db="EMBL/GenBank/DDBJ databases">
        <authorList>
            <person name="de Groot N.N."/>
        </authorList>
    </citation>
    <scope>NUCLEOTIDE SEQUENCE [LARGE SCALE GENOMIC DNA]</scope>
    <source>
        <strain evidence="1 2">DSM 26880</strain>
    </source>
</reference>
<organism evidence="1 2">
    <name type="scientific">Citreimonas salinaria</name>
    <dbReference type="NCBI Taxonomy" id="321339"/>
    <lineage>
        <taxon>Bacteria</taxon>
        <taxon>Pseudomonadati</taxon>
        <taxon>Pseudomonadota</taxon>
        <taxon>Alphaproteobacteria</taxon>
        <taxon>Rhodobacterales</taxon>
        <taxon>Roseobacteraceae</taxon>
        <taxon>Citreimonas</taxon>
    </lineage>
</organism>
<dbReference type="Proteomes" id="UP000199286">
    <property type="component" value="Unassembled WGS sequence"/>
</dbReference>
<sequence>MQRFSDQRLAAISWACVISALGLALTVPGYGAATFVAAAALALVAWQFPPGKFAAKVRPGDLLWTTEGLEPAYTADRLRPGLLRDFALVQGAARPPAEPLSPHLRASEIALRAMHRGGIADVRELSDRDVFALALLRDAILADPPRAACLATMFRDPAAVLDLRERMRGGATFEVGSHRVA</sequence>
<dbReference type="STRING" id="321339.SAMN05444340_101408"/>
<name>A0A1H3FI88_9RHOB</name>
<accession>A0A1H3FI88</accession>
<proteinExistence type="predicted"/>
<evidence type="ECO:0000313" key="2">
    <source>
        <dbReference type="Proteomes" id="UP000199286"/>
    </source>
</evidence>
<dbReference type="AlphaFoldDB" id="A0A1H3FI88"/>
<dbReference type="EMBL" id="FNPF01000001">
    <property type="protein sequence ID" value="SDX89854.1"/>
    <property type="molecule type" value="Genomic_DNA"/>
</dbReference>
<dbReference type="RefSeq" id="WP_089878391.1">
    <property type="nucleotide sequence ID" value="NZ_FNPF01000001.1"/>
</dbReference>
<evidence type="ECO:0000313" key="1">
    <source>
        <dbReference type="EMBL" id="SDX89854.1"/>
    </source>
</evidence>
<keyword evidence="2" id="KW-1185">Reference proteome</keyword>